<accession>A0A131XDP2</accession>
<feature type="transmembrane region" description="Helical" evidence="5">
    <location>
        <begin position="153"/>
        <end position="174"/>
    </location>
</feature>
<dbReference type="PANTHER" id="PTHR11132">
    <property type="entry name" value="SOLUTE CARRIER FAMILY 35"/>
    <property type="match status" value="1"/>
</dbReference>
<sequence length="396" mass="43467">MNGAATCHQEPDDMVGEQASRMDDGDCVVKGSVYGEQLSRHHRSSTGCKEDAMSGRLPFHGPSSREVELASVPVLERRSGLYSGGALAVLVVWYFFSFTTLVLNKCILSYQAGDPVVLGAVQMLCCFVCGYVQMQMTARRKLSHENSPKMHNVILVGSLRFSTVFLGLVALWYVPVSFAETVKSSAPVFTVVISRLVLGEMTTWLVNMSLFPVMGGLALCSANELSFNLPGFIASLSTNLSECFQNVFSKRLLTDEKVKLLPVELQCYTSLSSVFILVPTMLALVEFGKVWETWSWTTVGTLLLGGLSFHCQSFTEYILLGYISPVTHSVANTVKRALMIWLSVLVFGNQVTFLSGLGTLIVIVGVFLYNHARNVAATLYQYDVTLSTVKVTDHDV</sequence>
<dbReference type="InterPro" id="IPR037185">
    <property type="entry name" value="EmrE-like"/>
</dbReference>
<feature type="transmembrane region" description="Helical" evidence="5">
    <location>
        <begin position="340"/>
        <end position="369"/>
    </location>
</feature>
<dbReference type="SUPFAM" id="SSF103481">
    <property type="entry name" value="Multidrug resistance efflux transporter EmrE"/>
    <property type="match status" value="1"/>
</dbReference>
<dbReference type="AlphaFoldDB" id="A0A131XDP2"/>
<dbReference type="InterPro" id="IPR050186">
    <property type="entry name" value="TPT_transporter"/>
</dbReference>
<proteinExistence type="evidence at transcript level"/>
<evidence type="ECO:0000259" key="6">
    <source>
        <dbReference type="Pfam" id="PF03151"/>
    </source>
</evidence>
<comment type="subcellular location">
    <subcellularLocation>
        <location evidence="1">Membrane</location>
        <topology evidence="1">Multi-pass membrane protein</topology>
    </subcellularLocation>
</comment>
<keyword evidence="2 5" id="KW-0812">Transmembrane</keyword>
<evidence type="ECO:0000256" key="3">
    <source>
        <dbReference type="ARBA" id="ARBA00022989"/>
    </source>
</evidence>
<reference evidence="7" key="1">
    <citation type="journal article" date="2017" name="Ticks Tick Borne Dis.">
        <title>An insight into the sialome of Hyalomma excavatum.</title>
        <authorList>
            <person name="Ribeiro J.M."/>
            <person name="Slovak M."/>
            <person name="Francischetti I.M."/>
        </authorList>
    </citation>
    <scope>NUCLEOTIDE SEQUENCE</scope>
    <source>
        <strain evidence="7">Samish</strain>
        <tissue evidence="7">Salivary glands</tissue>
    </source>
</reference>
<keyword evidence="4 5" id="KW-0472">Membrane</keyword>
<feature type="domain" description="Sugar phosphate transporter" evidence="6">
    <location>
        <begin position="87"/>
        <end position="370"/>
    </location>
</feature>
<evidence type="ECO:0000256" key="4">
    <source>
        <dbReference type="ARBA" id="ARBA00023136"/>
    </source>
</evidence>
<protein>
    <submittedName>
        <fullName evidence="7">Putative solute carrier family 35 member e2-like protein</fullName>
    </submittedName>
</protein>
<feature type="transmembrane region" description="Helical" evidence="5">
    <location>
        <begin position="81"/>
        <end position="103"/>
    </location>
</feature>
<evidence type="ECO:0000313" key="7">
    <source>
        <dbReference type="EMBL" id="JAP65343.1"/>
    </source>
</evidence>
<evidence type="ECO:0000256" key="2">
    <source>
        <dbReference type="ARBA" id="ARBA00022692"/>
    </source>
</evidence>
<name>A0A131XDP2_9ACAR</name>
<evidence type="ECO:0000256" key="1">
    <source>
        <dbReference type="ARBA" id="ARBA00004141"/>
    </source>
</evidence>
<keyword evidence="3 5" id="KW-1133">Transmembrane helix</keyword>
<feature type="transmembrane region" description="Helical" evidence="5">
    <location>
        <begin position="115"/>
        <end position="132"/>
    </location>
</feature>
<organism evidence="7">
    <name type="scientific">Hyalomma excavatum</name>
    <dbReference type="NCBI Taxonomy" id="257692"/>
    <lineage>
        <taxon>Eukaryota</taxon>
        <taxon>Metazoa</taxon>
        <taxon>Ecdysozoa</taxon>
        <taxon>Arthropoda</taxon>
        <taxon>Chelicerata</taxon>
        <taxon>Arachnida</taxon>
        <taxon>Acari</taxon>
        <taxon>Parasitiformes</taxon>
        <taxon>Ixodida</taxon>
        <taxon>Ixodoidea</taxon>
        <taxon>Ixodidae</taxon>
        <taxon>Hyalomminae</taxon>
        <taxon>Hyalomma</taxon>
    </lineage>
</organism>
<dbReference type="EMBL" id="GEFH01003238">
    <property type="protein sequence ID" value="JAP65343.1"/>
    <property type="molecule type" value="mRNA"/>
</dbReference>
<dbReference type="GO" id="GO:0016020">
    <property type="term" value="C:membrane"/>
    <property type="evidence" value="ECO:0007669"/>
    <property type="project" value="UniProtKB-SubCell"/>
</dbReference>
<dbReference type="Pfam" id="PF03151">
    <property type="entry name" value="TPT"/>
    <property type="match status" value="1"/>
</dbReference>
<dbReference type="InterPro" id="IPR004853">
    <property type="entry name" value="Sugar_P_trans_dom"/>
</dbReference>
<evidence type="ECO:0000256" key="5">
    <source>
        <dbReference type="SAM" id="Phobius"/>
    </source>
</evidence>